<reference evidence="2 3" key="1">
    <citation type="submission" date="2017-11" db="EMBL/GenBank/DDBJ databases">
        <title>Draft genome sequence of Mitsuaria sp. HWN-4.</title>
        <authorList>
            <person name="Gundlapally S.R."/>
        </authorList>
    </citation>
    <scope>NUCLEOTIDE SEQUENCE [LARGE SCALE GENOMIC DNA]</scope>
    <source>
        <strain evidence="2 3">HWN-4</strain>
    </source>
</reference>
<dbReference type="Proteomes" id="UP000231501">
    <property type="component" value="Unassembled WGS sequence"/>
</dbReference>
<feature type="transmembrane region" description="Helical" evidence="1">
    <location>
        <begin position="56"/>
        <end position="75"/>
    </location>
</feature>
<evidence type="ECO:0000313" key="3">
    <source>
        <dbReference type="Proteomes" id="UP000231501"/>
    </source>
</evidence>
<evidence type="ECO:0000256" key="1">
    <source>
        <dbReference type="SAM" id="Phobius"/>
    </source>
</evidence>
<feature type="transmembrane region" description="Helical" evidence="1">
    <location>
        <begin position="81"/>
        <end position="102"/>
    </location>
</feature>
<dbReference type="AlphaFoldDB" id="A0A2G9CEU7"/>
<proteinExistence type="predicted"/>
<organism evidence="2 3">
    <name type="scientific">Roseateles chitinivorans</name>
    <dbReference type="NCBI Taxonomy" id="2917965"/>
    <lineage>
        <taxon>Bacteria</taxon>
        <taxon>Pseudomonadati</taxon>
        <taxon>Pseudomonadota</taxon>
        <taxon>Betaproteobacteria</taxon>
        <taxon>Burkholderiales</taxon>
        <taxon>Sphaerotilaceae</taxon>
        <taxon>Roseateles</taxon>
    </lineage>
</organism>
<sequence length="185" mass="20277">MTTPRTETAMARQATDLMAQYAAYHRDRRNIATHFVGIPLIVFAIGVLLARAQFHVGDWTVSAAWLVWGGATIWYLTRGNFVLGLSTALVNAVLMALAHPLADGSFGGWLAWGLGSFIVGWIIQFVGHYYEGRKPAFVDDLVGLLVGPMFVVGEALFAMGWGRDLLAEIERRAGPTHLRDLTHPA</sequence>
<dbReference type="EMBL" id="PEOG01000012">
    <property type="protein sequence ID" value="PIM54164.1"/>
    <property type="molecule type" value="Genomic_DNA"/>
</dbReference>
<accession>A0A2G9CEU7</accession>
<dbReference type="GO" id="GO:0046521">
    <property type="term" value="P:sphingoid catabolic process"/>
    <property type="evidence" value="ECO:0007669"/>
    <property type="project" value="TreeGrafter"/>
</dbReference>
<evidence type="ECO:0008006" key="4">
    <source>
        <dbReference type="Google" id="ProtNLM"/>
    </source>
</evidence>
<feature type="transmembrane region" description="Helical" evidence="1">
    <location>
        <begin position="109"/>
        <end position="130"/>
    </location>
</feature>
<feature type="transmembrane region" description="Helical" evidence="1">
    <location>
        <begin position="31"/>
        <end position="49"/>
    </location>
</feature>
<keyword evidence="1" id="KW-1133">Transmembrane helix</keyword>
<keyword evidence="1" id="KW-0812">Transmembrane</keyword>
<dbReference type="OrthoDB" id="5515308at2"/>
<keyword evidence="1" id="KW-0472">Membrane</keyword>
<gene>
    <name evidence="2" type="ORF">CS062_05650</name>
</gene>
<dbReference type="InterPro" id="IPR009305">
    <property type="entry name" value="Mpo1-like"/>
</dbReference>
<feature type="transmembrane region" description="Helical" evidence="1">
    <location>
        <begin position="142"/>
        <end position="162"/>
    </location>
</feature>
<keyword evidence="3" id="KW-1185">Reference proteome</keyword>
<dbReference type="PANTHER" id="PTHR28026">
    <property type="entry name" value="DUF962 DOMAIN PROTEIN (AFU_ORTHOLOGUE AFUA_8G05310)"/>
    <property type="match status" value="1"/>
</dbReference>
<comment type="caution">
    <text evidence="2">The sequence shown here is derived from an EMBL/GenBank/DDBJ whole genome shotgun (WGS) entry which is preliminary data.</text>
</comment>
<dbReference type="Pfam" id="PF06127">
    <property type="entry name" value="Mpo1-like"/>
    <property type="match status" value="1"/>
</dbReference>
<dbReference type="GO" id="GO:0016020">
    <property type="term" value="C:membrane"/>
    <property type="evidence" value="ECO:0007669"/>
    <property type="project" value="GOC"/>
</dbReference>
<dbReference type="PANTHER" id="PTHR28026:SF9">
    <property type="entry name" value="2-HYDROXY-PALMITIC ACID DIOXYGENASE MPO1"/>
    <property type="match status" value="1"/>
</dbReference>
<name>A0A2G9CEU7_9BURK</name>
<evidence type="ECO:0000313" key="2">
    <source>
        <dbReference type="EMBL" id="PIM54164.1"/>
    </source>
</evidence>
<protein>
    <recommendedName>
        <fullName evidence="4">DUF962 domain-containing protein</fullName>
    </recommendedName>
</protein>